<dbReference type="AlphaFoldDB" id="A0A644W948"/>
<name>A0A644W948_9ZZZZ</name>
<dbReference type="EMBL" id="VSSQ01000719">
    <property type="protein sequence ID" value="MPM00272.1"/>
    <property type="molecule type" value="Genomic_DNA"/>
</dbReference>
<accession>A0A644W948</accession>
<reference evidence="1" key="1">
    <citation type="submission" date="2019-08" db="EMBL/GenBank/DDBJ databases">
        <authorList>
            <person name="Kucharzyk K."/>
            <person name="Murdoch R.W."/>
            <person name="Higgins S."/>
            <person name="Loffler F."/>
        </authorList>
    </citation>
    <scope>NUCLEOTIDE SEQUENCE</scope>
</reference>
<gene>
    <name evidence="1" type="ORF">SDC9_46495</name>
</gene>
<comment type="caution">
    <text evidence="1">The sequence shown here is derived from an EMBL/GenBank/DDBJ whole genome shotgun (WGS) entry which is preliminary data.</text>
</comment>
<evidence type="ECO:0000313" key="1">
    <source>
        <dbReference type="EMBL" id="MPM00272.1"/>
    </source>
</evidence>
<organism evidence="1">
    <name type="scientific">bioreactor metagenome</name>
    <dbReference type="NCBI Taxonomy" id="1076179"/>
    <lineage>
        <taxon>unclassified sequences</taxon>
        <taxon>metagenomes</taxon>
        <taxon>ecological metagenomes</taxon>
    </lineage>
</organism>
<protein>
    <submittedName>
        <fullName evidence="1">Uncharacterized protein</fullName>
    </submittedName>
</protein>
<sequence>MKIRTGIAALILVGLLATAGFGAEFTINAGIGLNDKSAQFQSL</sequence>
<proteinExistence type="predicted"/>